<accession>A0AAV4LXG5</accession>
<gene>
    <name evidence="1" type="ORF">BcabD6B2_43470</name>
</gene>
<dbReference type="RefSeq" id="XP_067716981.1">
    <property type="nucleotide sequence ID" value="XM_067860880.1"/>
</dbReference>
<sequence length="74" mass="7566">MCAPLASVNKSRQEPLAVEVRSHGTIGKSLIPPPTAIFVTPPVDVREGLVVEGEAAEDDLGAGLDVGGVTGPLY</sequence>
<comment type="caution">
    <text evidence="1">The sequence shown here is derived from an EMBL/GenBank/DDBJ whole genome shotgun (WGS) entry which is preliminary data.</text>
</comment>
<proteinExistence type="predicted"/>
<evidence type="ECO:0000313" key="2">
    <source>
        <dbReference type="Proteomes" id="UP001497744"/>
    </source>
</evidence>
<reference evidence="1 2" key="1">
    <citation type="submission" date="2021-06" db="EMBL/GenBank/DDBJ databases">
        <title>Genome sequence of Babesia caballi.</title>
        <authorList>
            <person name="Yamagishi J."/>
            <person name="Kidaka T."/>
            <person name="Ochi A."/>
        </authorList>
    </citation>
    <scope>NUCLEOTIDE SEQUENCE [LARGE SCALE GENOMIC DNA]</scope>
    <source>
        <strain evidence="1">USDA-D6B2</strain>
    </source>
</reference>
<name>A0AAV4LXG5_BABCB</name>
<keyword evidence="2" id="KW-1185">Reference proteome</keyword>
<organism evidence="1 2">
    <name type="scientific">Babesia caballi</name>
    <dbReference type="NCBI Taxonomy" id="5871"/>
    <lineage>
        <taxon>Eukaryota</taxon>
        <taxon>Sar</taxon>
        <taxon>Alveolata</taxon>
        <taxon>Apicomplexa</taxon>
        <taxon>Aconoidasida</taxon>
        <taxon>Piroplasmida</taxon>
        <taxon>Babesiidae</taxon>
        <taxon>Babesia</taxon>
    </lineage>
</organism>
<protein>
    <submittedName>
        <fullName evidence="1">Electron transfer flavoprotein subunit beta/FixA family protein</fullName>
    </submittedName>
</protein>
<dbReference type="EMBL" id="BPLF01000004">
    <property type="protein sequence ID" value="GIX64912.1"/>
    <property type="molecule type" value="Genomic_DNA"/>
</dbReference>
<dbReference type="Proteomes" id="UP001497744">
    <property type="component" value="Unassembled WGS sequence"/>
</dbReference>
<dbReference type="AlphaFoldDB" id="A0AAV4LXG5"/>
<evidence type="ECO:0000313" key="1">
    <source>
        <dbReference type="EMBL" id="GIX64912.1"/>
    </source>
</evidence>
<dbReference type="GeneID" id="94196393"/>